<evidence type="ECO:0000313" key="2">
    <source>
        <dbReference type="Proteomes" id="UP000515847"/>
    </source>
</evidence>
<proteinExistence type="predicted"/>
<sequence length="69" mass="7811">MSEFDLVLNVLANAKKVALAYRKACATDAAAGFFRNEETRELQAALHDLEDSINKINDVVKRRRWDNAC</sequence>
<keyword evidence="2" id="KW-1185">Reference proteome</keyword>
<reference evidence="1 2" key="1">
    <citation type="journal article" date="2019" name="Front. Microbiol.">
        <title>Thermoanaerosceptrum fracticalcis gen. nov. sp. nov., a Novel Fumarate-Fermenting Microorganism From a Deep Fractured Carbonate Aquifer of the US Great Basin.</title>
        <authorList>
            <person name="Hamilton-Brehm S.D."/>
            <person name="Stewart L.E."/>
            <person name="Zavarin M."/>
            <person name="Caldwell M."/>
            <person name="Lawson P.A."/>
            <person name="Onstott T.C."/>
            <person name="Grzymski J."/>
            <person name="Neveux I."/>
            <person name="Lollar B.S."/>
            <person name="Russell C.E."/>
            <person name="Moser D.P."/>
        </authorList>
    </citation>
    <scope>NUCLEOTIDE SEQUENCE [LARGE SCALE GENOMIC DNA]</scope>
    <source>
        <strain evidence="1 2">DRI-13</strain>
    </source>
</reference>
<protein>
    <submittedName>
        <fullName evidence="1">Uncharacterized protein</fullName>
    </submittedName>
</protein>
<accession>A0A7G6DZW6</accession>
<dbReference type="AlphaFoldDB" id="A0A7G6DZW6"/>
<gene>
    <name evidence="1" type="ORF">BR63_03010</name>
</gene>
<dbReference type="KEGG" id="tfr:BR63_03010"/>
<evidence type="ECO:0000313" key="1">
    <source>
        <dbReference type="EMBL" id="QNB45370.1"/>
    </source>
</evidence>
<dbReference type="Proteomes" id="UP000515847">
    <property type="component" value="Chromosome"/>
</dbReference>
<organism evidence="1 2">
    <name type="scientific">Thermanaerosceptrum fracticalcis</name>
    <dbReference type="NCBI Taxonomy" id="1712410"/>
    <lineage>
        <taxon>Bacteria</taxon>
        <taxon>Bacillati</taxon>
        <taxon>Bacillota</taxon>
        <taxon>Clostridia</taxon>
        <taxon>Eubacteriales</taxon>
        <taxon>Peptococcaceae</taxon>
        <taxon>Thermanaerosceptrum</taxon>
    </lineage>
</organism>
<dbReference type="EMBL" id="CP045798">
    <property type="protein sequence ID" value="QNB45370.1"/>
    <property type="molecule type" value="Genomic_DNA"/>
</dbReference>
<name>A0A7G6DZW6_THEFR</name>
<dbReference type="RefSeq" id="WP_034426096.1">
    <property type="nucleotide sequence ID" value="NZ_CP045798.1"/>
</dbReference>